<dbReference type="PANTHER" id="PTHR36118">
    <property type="entry name" value="ION-TRANSLOCATING OXIDOREDUCTASE COMPLEX SUBUNIT G"/>
    <property type="match status" value="1"/>
</dbReference>
<dbReference type="Pfam" id="PF04205">
    <property type="entry name" value="FMN_bind"/>
    <property type="match status" value="1"/>
</dbReference>
<dbReference type="PANTHER" id="PTHR36118:SF1">
    <property type="entry name" value="ION-TRANSLOCATING OXIDOREDUCTASE COMPLEX SUBUNIT G"/>
    <property type="match status" value="1"/>
</dbReference>
<dbReference type="GO" id="GO:0010181">
    <property type="term" value="F:FMN binding"/>
    <property type="evidence" value="ECO:0007669"/>
    <property type="project" value="InterPro"/>
</dbReference>
<comment type="similarity">
    <text evidence="6">Belongs to the RnfG family.</text>
</comment>
<accession>A0A369B4P5</accession>
<dbReference type="EC" id="7.-.-.-" evidence="6"/>
<comment type="function">
    <text evidence="6">Part of a membrane-bound complex that couples electron transfer with translocation of ions across the membrane.</text>
</comment>
<keyword evidence="2 6" id="KW-0597">Phosphoprotein</keyword>
<keyword evidence="9" id="KW-1185">Reference proteome</keyword>
<dbReference type="GO" id="GO:0022900">
    <property type="term" value="P:electron transport chain"/>
    <property type="evidence" value="ECO:0007669"/>
    <property type="project" value="UniProtKB-UniRule"/>
</dbReference>
<comment type="subunit">
    <text evidence="6">The complex is composed of six subunits: RnfA, RnfB, RnfC, RnfD, RnfE and RnfG.</text>
</comment>
<keyword evidence="6" id="KW-0472">Membrane</keyword>
<dbReference type="GO" id="GO:0009055">
    <property type="term" value="F:electron transfer activity"/>
    <property type="evidence" value="ECO:0007669"/>
    <property type="project" value="InterPro"/>
</dbReference>
<dbReference type="AlphaFoldDB" id="A0A369B4P5"/>
<evidence type="ECO:0000256" key="3">
    <source>
        <dbReference type="ARBA" id="ARBA00022630"/>
    </source>
</evidence>
<keyword evidence="5 6" id="KW-0249">Electron transport</keyword>
<evidence type="ECO:0000256" key="1">
    <source>
        <dbReference type="ARBA" id="ARBA00022448"/>
    </source>
</evidence>
<evidence type="ECO:0000256" key="6">
    <source>
        <dbReference type="HAMAP-Rule" id="MF_00479"/>
    </source>
</evidence>
<evidence type="ECO:0000256" key="5">
    <source>
        <dbReference type="ARBA" id="ARBA00022982"/>
    </source>
</evidence>
<protein>
    <recommendedName>
        <fullName evidence="6">Ion-translocating oxidoreductase complex subunit G</fullName>
        <ecNumber evidence="6">7.-.-.-</ecNumber>
    </recommendedName>
    <alternativeName>
        <fullName evidence="6">Rnf electron transport complex subunit G</fullName>
    </alternativeName>
</protein>
<comment type="cofactor">
    <cofactor evidence="6">
        <name>FMN</name>
        <dbReference type="ChEBI" id="CHEBI:58210"/>
    </cofactor>
</comment>
<keyword evidence="1 6" id="KW-0813">Transport</keyword>
<organism evidence="8 9">
    <name type="scientific">Anaerobacterium chartisolvens</name>
    <dbReference type="NCBI Taxonomy" id="1297424"/>
    <lineage>
        <taxon>Bacteria</taxon>
        <taxon>Bacillati</taxon>
        <taxon>Bacillota</taxon>
        <taxon>Clostridia</taxon>
        <taxon>Eubacteriales</taxon>
        <taxon>Oscillospiraceae</taxon>
        <taxon>Anaerobacterium</taxon>
    </lineage>
</organism>
<dbReference type="EMBL" id="QPJT01000011">
    <property type="protein sequence ID" value="RCX16275.1"/>
    <property type="molecule type" value="Genomic_DNA"/>
</dbReference>
<feature type="modified residue" description="FMN phosphoryl threonine" evidence="6">
    <location>
        <position position="166"/>
    </location>
</feature>
<sequence>MRDMVKPALKLFVICFVVALCLALVNSATKEVIAGRIKAADEEQRRQVIKTAESFEELEGWKENGQEGMIGDVYSAYKGDELLGYVFTAAPKGYGGEFKVIVGISKYKEVLGVAIGDNKETPGLGSKVAEEKFKGQYEGKSIEKPFEVVKGKASAENEIEAVSGATITSKAVTDAIQASAELAERLLKDGGE</sequence>
<keyword evidence="6" id="KW-1003">Cell membrane</keyword>
<keyword evidence="6" id="KW-1133">Transmembrane helix</keyword>
<dbReference type="Proteomes" id="UP000253034">
    <property type="component" value="Unassembled WGS sequence"/>
</dbReference>
<dbReference type="InterPro" id="IPR007329">
    <property type="entry name" value="FMN-bd"/>
</dbReference>
<evidence type="ECO:0000256" key="2">
    <source>
        <dbReference type="ARBA" id="ARBA00022553"/>
    </source>
</evidence>
<reference evidence="8 9" key="1">
    <citation type="submission" date="2018-07" db="EMBL/GenBank/DDBJ databases">
        <title>Genomic Encyclopedia of Type Strains, Phase IV (KMG-IV): sequencing the most valuable type-strain genomes for metagenomic binning, comparative biology and taxonomic classification.</title>
        <authorList>
            <person name="Goeker M."/>
        </authorList>
    </citation>
    <scope>NUCLEOTIDE SEQUENCE [LARGE SCALE GENOMIC DNA]</scope>
    <source>
        <strain evidence="8 9">DSM 27016</strain>
    </source>
</reference>
<keyword evidence="6" id="KW-1278">Translocase</keyword>
<dbReference type="RefSeq" id="WP_114297831.1">
    <property type="nucleotide sequence ID" value="NZ_QPJT01000011.1"/>
</dbReference>
<dbReference type="GO" id="GO:0005886">
    <property type="term" value="C:plasma membrane"/>
    <property type="evidence" value="ECO:0007669"/>
    <property type="project" value="UniProtKB-SubCell"/>
</dbReference>
<comment type="caution">
    <text evidence="8">The sequence shown here is derived from an EMBL/GenBank/DDBJ whole genome shotgun (WGS) entry which is preliminary data.</text>
</comment>
<name>A0A369B4P5_9FIRM</name>
<evidence type="ECO:0000256" key="4">
    <source>
        <dbReference type="ARBA" id="ARBA00022643"/>
    </source>
</evidence>
<keyword evidence="3 6" id="KW-0285">Flavoprotein</keyword>
<dbReference type="HAMAP" id="MF_00479">
    <property type="entry name" value="RsxG_RnfG"/>
    <property type="match status" value="1"/>
</dbReference>
<evidence type="ECO:0000259" key="7">
    <source>
        <dbReference type="SMART" id="SM00900"/>
    </source>
</evidence>
<dbReference type="NCBIfam" id="TIGR01947">
    <property type="entry name" value="rnfG"/>
    <property type="match status" value="1"/>
</dbReference>
<feature type="domain" description="FMN-binding" evidence="7">
    <location>
        <begin position="93"/>
        <end position="183"/>
    </location>
</feature>
<keyword evidence="6" id="KW-0812">Transmembrane</keyword>
<keyword evidence="4 6" id="KW-0288">FMN</keyword>
<dbReference type="SMART" id="SM00900">
    <property type="entry name" value="FMN_bind"/>
    <property type="match status" value="1"/>
</dbReference>
<gene>
    <name evidence="6" type="primary">rnfG</name>
    <name evidence="8" type="ORF">DFR58_11118</name>
</gene>
<dbReference type="PIRSF" id="PIRSF006091">
    <property type="entry name" value="E_trnsport_RnfG"/>
    <property type="match status" value="1"/>
</dbReference>
<dbReference type="InterPro" id="IPR010209">
    <property type="entry name" value="Ion_transpt_RnfG/RsxG"/>
</dbReference>
<proteinExistence type="inferred from homology"/>
<evidence type="ECO:0000313" key="9">
    <source>
        <dbReference type="Proteomes" id="UP000253034"/>
    </source>
</evidence>
<dbReference type="OrthoDB" id="9794010at2"/>
<comment type="subcellular location">
    <subcellularLocation>
        <location evidence="6">Cell membrane</location>
        <topology evidence="6">Single-pass membrane protein</topology>
    </subcellularLocation>
</comment>
<evidence type="ECO:0000313" key="8">
    <source>
        <dbReference type="EMBL" id="RCX16275.1"/>
    </source>
</evidence>